<evidence type="ECO:0000313" key="6">
    <source>
        <dbReference type="EMBL" id="ABS04462.1"/>
    </source>
</evidence>
<dbReference type="AlphaFoldDB" id="A6WCC3"/>
<dbReference type="GO" id="GO:1904680">
    <property type="term" value="F:peptide transmembrane transporter activity"/>
    <property type="evidence" value="ECO:0007669"/>
    <property type="project" value="TreeGrafter"/>
</dbReference>
<dbReference type="Gene3D" id="3.90.76.10">
    <property type="entry name" value="Dipeptide-binding Protein, Domain 1"/>
    <property type="match status" value="1"/>
</dbReference>
<feature type="region of interest" description="Disordered" evidence="4">
    <location>
        <begin position="1"/>
        <end position="56"/>
    </location>
</feature>
<dbReference type="PANTHER" id="PTHR30290">
    <property type="entry name" value="PERIPLASMIC BINDING COMPONENT OF ABC TRANSPORTER"/>
    <property type="match status" value="1"/>
</dbReference>
<reference evidence="7" key="1">
    <citation type="journal article" date="2008" name="PLoS ONE">
        <title>Survival in nuclear waste, extreme resistance, and potential applications gleaned from the genome sequence of Kineococcus radiotolerans SRS30216.</title>
        <authorList>
            <person name="Bagwell C.E."/>
            <person name="Bhat S."/>
            <person name="Hawkins G.M."/>
            <person name="Smith B.W."/>
            <person name="Biswas T."/>
            <person name="Hoover T.R."/>
            <person name="Saunders E."/>
            <person name="Han C.S."/>
            <person name="Tsodikov O.V."/>
            <person name="Shimkets L.J."/>
        </authorList>
    </citation>
    <scope>NUCLEOTIDE SEQUENCE [LARGE SCALE GENOMIC DNA]</scope>
    <source>
        <strain evidence="7">ATCC BAA-149 / DSM 14245 / SRS30216</strain>
    </source>
</reference>
<dbReference type="Gene3D" id="3.10.105.10">
    <property type="entry name" value="Dipeptide-binding Protein, Domain 3"/>
    <property type="match status" value="1"/>
</dbReference>
<gene>
    <name evidence="6" type="ordered locus">Krad_2998</name>
</gene>
<feature type="region of interest" description="Disordered" evidence="4">
    <location>
        <begin position="261"/>
        <end position="280"/>
    </location>
</feature>
<dbReference type="HOGENOM" id="CLU_017028_7_0_11"/>
<evidence type="ECO:0000256" key="2">
    <source>
        <dbReference type="ARBA" id="ARBA00022448"/>
    </source>
</evidence>
<dbReference type="CDD" id="cd08493">
    <property type="entry name" value="PBP2_DppA_like"/>
    <property type="match status" value="1"/>
</dbReference>
<comment type="similarity">
    <text evidence="1">Belongs to the bacterial solute-binding protein 5 family.</text>
</comment>
<dbReference type="InterPro" id="IPR000914">
    <property type="entry name" value="SBP_5_dom"/>
</dbReference>
<feature type="domain" description="Solute-binding protein family 5" evidence="5">
    <location>
        <begin position="141"/>
        <end position="531"/>
    </location>
</feature>
<dbReference type="Pfam" id="PF00496">
    <property type="entry name" value="SBP_bac_5"/>
    <property type="match status" value="1"/>
</dbReference>
<keyword evidence="3" id="KW-0732">Signal</keyword>
<feature type="region of interest" description="Disordered" evidence="4">
    <location>
        <begin position="76"/>
        <end position="102"/>
    </location>
</feature>
<dbReference type="Proteomes" id="UP000001116">
    <property type="component" value="Chromosome"/>
</dbReference>
<evidence type="ECO:0000256" key="1">
    <source>
        <dbReference type="ARBA" id="ARBA00005695"/>
    </source>
</evidence>
<name>A6WCC3_KINRD</name>
<dbReference type="SUPFAM" id="SSF53850">
    <property type="entry name" value="Periplasmic binding protein-like II"/>
    <property type="match status" value="1"/>
</dbReference>
<accession>A6WCC3</accession>
<evidence type="ECO:0000313" key="7">
    <source>
        <dbReference type="Proteomes" id="UP000001116"/>
    </source>
</evidence>
<keyword evidence="7" id="KW-1185">Reference proteome</keyword>
<dbReference type="GO" id="GO:0015833">
    <property type="term" value="P:peptide transport"/>
    <property type="evidence" value="ECO:0007669"/>
    <property type="project" value="TreeGrafter"/>
</dbReference>
<proteinExistence type="inferred from homology"/>
<dbReference type="GO" id="GO:0043190">
    <property type="term" value="C:ATP-binding cassette (ABC) transporter complex"/>
    <property type="evidence" value="ECO:0007669"/>
    <property type="project" value="InterPro"/>
</dbReference>
<dbReference type="PANTHER" id="PTHR30290:SF9">
    <property type="entry name" value="OLIGOPEPTIDE-BINDING PROTEIN APPA"/>
    <property type="match status" value="1"/>
</dbReference>
<dbReference type="EMBL" id="CP000750">
    <property type="protein sequence ID" value="ABS04462.1"/>
    <property type="molecule type" value="Genomic_DNA"/>
</dbReference>
<dbReference type="KEGG" id="kra:Krad_2998"/>
<evidence type="ECO:0000259" key="5">
    <source>
        <dbReference type="Pfam" id="PF00496"/>
    </source>
</evidence>
<feature type="compositionally biased region" description="Polar residues" evidence="4">
    <location>
        <begin position="35"/>
        <end position="54"/>
    </location>
</feature>
<dbReference type="STRING" id="266940.Krad_2998"/>
<dbReference type="GO" id="GO:0042597">
    <property type="term" value="C:periplasmic space"/>
    <property type="evidence" value="ECO:0007669"/>
    <property type="project" value="UniProtKB-ARBA"/>
</dbReference>
<feature type="compositionally biased region" description="Polar residues" evidence="4">
    <location>
        <begin position="1"/>
        <end position="11"/>
    </location>
</feature>
<dbReference type="eggNOG" id="COG0747">
    <property type="taxonomic scope" value="Bacteria"/>
</dbReference>
<organism evidence="6 7">
    <name type="scientific">Kineococcus radiotolerans (strain ATCC BAA-149 / DSM 14245 / SRS30216)</name>
    <dbReference type="NCBI Taxonomy" id="266940"/>
    <lineage>
        <taxon>Bacteria</taxon>
        <taxon>Bacillati</taxon>
        <taxon>Actinomycetota</taxon>
        <taxon>Actinomycetes</taxon>
        <taxon>Kineosporiales</taxon>
        <taxon>Kineosporiaceae</taxon>
        <taxon>Kineococcus</taxon>
    </lineage>
</organism>
<sequence length="610" mass="65043">MCLVSTRASPSVSPPGAPHRDAHDPQMSTRRNHAGTRTQMSPEMQDPTPENAQHPSRRAFSLAAVATAGLATLTACAQSERDDSGDEGTEGGGSTRDTFVFGGASDPDSLDPFFASDGETFRISRQIFEGLVSTKPGTTDLAPALASDWTTSEDGLSYTFTLQEGVTFSNGKPFDAAAVVANFERWYNLTGIAQGEDLAYYYRSIFRGFKTNEDAALTTSLYAGSTANADGTVTVNLTSPFAGFLAALTLPALSMQETSAVEAGGGNGADGSDPRQSAYATSGPVGTGPYVFDSWERGQQVTLKRNEEYWGEKAKTPTAIVRFIGDGTARKTALQNGDIDGYDLVAPADVATLESGGFQIQNRPAFNILYLGINQAFPPLQDLKVRQAIAHAIDKDAVVKNALPEGTEVATQFMPSNVIGWNEGVTTYEFSIDKAKQLLTEAGQANLTIPFNYPTGVSRPYMPNPETIFKAIQSQLTAAGITTTPVAEQWTPNYLDTVQGGANHGLHLLGWTGDYNDPDNFIGVFFGAQTNEWGFNDPGLFEALAAARTVTSEEEQESAYQDINEQIMTLLPGIPIASPVPSLAFAAGVEGYTASPVQDEVWNTVTVSDS</sequence>
<evidence type="ECO:0000256" key="4">
    <source>
        <dbReference type="SAM" id="MobiDB-lite"/>
    </source>
</evidence>
<keyword evidence="2" id="KW-0813">Transport</keyword>
<dbReference type="InterPro" id="IPR039424">
    <property type="entry name" value="SBP_5"/>
</dbReference>
<evidence type="ECO:0000256" key="3">
    <source>
        <dbReference type="ARBA" id="ARBA00022729"/>
    </source>
</evidence>
<protein>
    <submittedName>
        <fullName evidence="6">Extracellular solute-binding protein family 5</fullName>
    </submittedName>
</protein>
<dbReference type="InterPro" id="IPR030678">
    <property type="entry name" value="Peptide/Ni-bd"/>
</dbReference>
<dbReference type="Gene3D" id="3.40.190.10">
    <property type="entry name" value="Periplasmic binding protein-like II"/>
    <property type="match status" value="1"/>
</dbReference>
<dbReference type="PIRSF" id="PIRSF002741">
    <property type="entry name" value="MppA"/>
    <property type="match status" value="1"/>
</dbReference>